<feature type="domain" description="GST N-terminal" evidence="1">
    <location>
        <begin position="9"/>
        <end position="83"/>
    </location>
</feature>
<proteinExistence type="predicted"/>
<feature type="domain" description="DUF7962" evidence="2">
    <location>
        <begin position="114"/>
        <end position="191"/>
    </location>
</feature>
<accession>M2M078</accession>
<gene>
    <name evidence="3" type="ORF">BAUCODRAFT_28753</name>
</gene>
<dbReference type="Gene3D" id="3.40.30.110">
    <property type="match status" value="1"/>
</dbReference>
<dbReference type="InterPro" id="IPR036249">
    <property type="entry name" value="Thioredoxin-like_sf"/>
</dbReference>
<reference evidence="3 4" key="1">
    <citation type="journal article" date="2012" name="PLoS Pathog.">
        <title>Diverse lifestyles and strategies of plant pathogenesis encoded in the genomes of eighteen Dothideomycetes fungi.</title>
        <authorList>
            <person name="Ohm R.A."/>
            <person name="Feau N."/>
            <person name="Henrissat B."/>
            <person name="Schoch C.L."/>
            <person name="Horwitz B.A."/>
            <person name="Barry K.W."/>
            <person name="Condon B.J."/>
            <person name="Copeland A.C."/>
            <person name="Dhillon B."/>
            <person name="Glaser F."/>
            <person name="Hesse C.N."/>
            <person name="Kosti I."/>
            <person name="LaButti K."/>
            <person name="Lindquist E.A."/>
            <person name="Lucas S."/>
            <person name="Salamov A.A."/>
            <person name="Bradshaw R.E."/>
            <person name="Ciuffetti L."/>
            <person name="Hamelin R.C."/>
            <person name="Kema G.H.J."/>
            <person name="Lawrence C."/>
            <person name="Scott J.A."/>
            <person name="Spatafora J.W."/>
            <person name="Turgeon B.G."/>
            <person name="de Wit P.J.G.M."/>
            <person name="Zhong S."/>
            <person name="Goodwin S.B."/>
            <person name="Grigoriev I.V."/>
        </authorList>
    </citation>
    <scope>NUCLEOTIDE SEQUENCE [LARGE SCALE GENOMIC DNA]</scope>
    <source>
        <strain evidence="3 4">UAMH 10762</strain>
    </source>
</reference>
<dbReference type="eggNOG" id="ENOG502S039">
    <property type="taxonomic scope" value="Eukaryota"/>
</dbReference>
<dbReference type="RefSeq" id="XP_007671582.1">
    <property type="nucleotide sequence ID" value="XM_007673392.1"/>
</dbReference>
<dbReference type="Proteomes" id="UP000011761">
    <property type="component" value="Unassembled WGS sequence"/>
</dbReference>
<dbReference type="Pfam" id="PF13417">
    <property type="entry name" value="GST_N_3"/>
    <property type="match status" value="1"/>
</dbReference>
<dbReference type="AlphaFoldDB" id="M2M078"/>
<organism evidence="3 4">
    <name type="scientific">Baudoinia panamericana (strain UAMH 10762)</name>
    <name type="common">Angels' share fungus</name>
    <name type="synonym">Baudoinia compniacensis (strain UAMH 10762)</name>
    <dbReference type="NCBI Taxonomy" id="717646"/>
    <lineage>
        <taxon>Eukaryota</taxon>
        <taxon>Fungi</taxon>
        <taxon>Dikarya</taxon>
        <taxon>Ascomycota</taxon>
        <taxon>Pezizomycotina</taxon>
        <taxon>Dothideomycetes</taxon>
        <taxon>Dothideomycetidae</taxon>
        <taxon>Mycosphaerellales</taxon>
        <taxon>Teratosphaeriaceae</taxon>
        <taxon>Baudoinia</taxon>
    </lineage>
</organism>
<dbReference type="InterPro" id="IPR004045">
    <property type="entry name" value="Glutathione_S-Trfase_N"/>
</dbReference>
<dbReference type="OrthoDB" id="202840at2759"/>
<dbReference type="KEGG" id="bcom:BAUCODRAFT_28753"/>
<dbReference type="InterPro" id="IPR058268">
    <property type="entry name" value="DUF7962"/>
</dbReference>
<evidence type="ECO:0000313" key="4">
    <source>
        <dbReference type="Proteomes" id="UP000011761"/>
    </source>
</evidence>
<protein>
    <submittedName>
        <fullName evidence="3">Uncharacterized protein</fullName>
    </submittedName>
</protein>
<sequence>MAPSEEPILFLWSFSPWASKVVAYLTLRGIPHARCEQPITLPRPDIAALGVKYRRIPVLSIGRDIYCDTLLIIEKLESLYSANGHHGIGARNKTELALEKLLEKWTDVVVFKPAAAVIPTDLDLMKDPGFQKDREELWGRPWSKEAQEKLRPAALANMRENFDFLESVLADGRQWISGGEDDGVRLADIHGKSLEIDRLILMSRGA</sequence>
<dbReference type="SUPFAM" id="SSF52833">
    <property type="entry name" value="Thioredoxin-like"/>
    <property type="match status" value="1"/>
</dbReference>
<dbReference type="EMBL" id="KB445550">
    <property type="protein sequence ID" value="EMD00398.1"/>
    <property type="molecule type" value="Genomic_DNA"/>
</dbReference>
<name>M2M078_BAUPA</name>
<evidence type="ECO:0000313" key="3">
    <source>
        <dbReference type="EMBL" id="EMD00398.1"/>
    </source>
</evidence>
<keyword evidence="4" id="KW-1185">Reference proteome</keyword>
<evidence type="ECO:0000259" key="1">
    <source>
        <dbReference type="Pfam" id="PF13417"/>
    </source>
</evidence>
<dbReference type="HOGENOM" id="CLU_1331721_0_0_1"/>
<dbReference type="Pfam" id="PF25907">
    <property type="entry name" value="DUF7962"/>
    <property type="match status" value="1"/>
</dbReference>
<dbReference type="OMA" id="ETFNWIS"/>
<evidence type="ECO:0000259" key="2">
    <source>
        <dbReference type="Pfam" id="PF25907"/>
    </source>
</evidence>
<dbReference type="GeneID" id="19110770"/>